<dbReference type="InterPro" id="IPR000749">
    <property type="entry name" value="ATP-guanido_PTrfase"/>
</dbReference>
<protein>
    <recommendedName>
        <fullName evidence="6">Protein-arginine kinase</fullName>
        <ecNumber evidence="6">2.7.14.1</ecNumber>
    </recommendedName>
</protein>
<organism evidence="9 10">
    <name type="scientific">Filibacter tadaridae</name>
    <dbReference type="NCBI Taxonomy" id="2483811"/>
    <lineage>
        <taxon>Bacteria</taxon>
        <taxon>Bacillati</taxon>
        <taxon>Bacillota</taxon>
        <taxon>Bacilli</taxon>
        <taxon>Bacillales</taxon>
        <taxon>Caryophanaceae</taxon>
        <taxon>Filibacter</taxon>
    </lineage>
</organism>
<feature type="binding site" evidence="7">
    <location>
        <begin position="211"/>
        <end position="216"/>
    </location>
    <ligand>
        <name>ATP</name>
        <dbReference type="ChEBI" id="CHEBI:30616"/>
    </ligand>
</feature>
<dbReference type="InterPro" id="IPR023660">
    <property type="entry name" value="Arg_Kinase"/>
</dbReference>
<dbReference type="EC" id="2.7.14.1" evidence="6"/>
<evidence type="ECO:0000256" key="5">
    <source>
        <dbReference type="ARBA" id="ARBA00051816"/>
    </source>
</evidence>
<dbReference type="Proteomes" id="UP000270468">
    <property type="component" value="Unassembled WGS sequence"/>
</dbReference>
<evidence type="ECO:0000256" key="3">
    <source>
        <dbReference type="ARBA" id="ARBA00022777"/>
    </source>
</evidence>
<comment type="caution">
    <text evidence="6">Lacks conserved residue(s) required for the propagation of feature annotation.</text>
</comment>
<feature type="binding site" evidence="6 7">
    <location>
        <position position="129"/>
    </location>
    <ligand>
        <name>ATP</name>
        <dbReference type="ChEBI" id="CHEBI:30616"/>
    </ligand>
</feature>
<comment type="activity regulation">
    <text evidence="6">Appears to be allosterically activated by the binding of pArg-containing polypeptides to the pArg-binding pocket localized in the C-terminal domain of McsB.</text>
</comment>
<evidence type="ECO:0000259" key="8">
    <source>
        <dbReference type="PROSITE" id="PS51510"/>
    </source>
</evidence>
<evidence type="ECO:0000256" key="4">
    <source>
        <dbReference type="ARBA" id="ARBA00022840"/>
    </source>
</evidence>
<proteinExistence type="inferred from homology"/>
<dbReference type="EMBL" id="UXAV01000012">
    <property type="protein sequence ID" value="VDC18186.1"/>
    <property type="molecule type" value="Genomic_DNA"/>
</dbReference>
<dbReference type="NCBIfam" id="NF002194">
    <property type="entry name" value="PRK01059.1-4"/>
    <property type="match status" value="1"/>
</dbReference>
<name>A0A3P5WEB0_9BACL</name>
<keyword evidence="10" id="KW-1185">Reference proteome</keyword>
<evidence type="ECO:0000256" key="1">
    <source>
        <dbReference type="ARBA" id="ARBA00022679"/>
    </source>
</evidence>
<keyword evidence="1 6" id="KW-0808">Transferase</keyword>
<reference evidence="9 10" key="1">
    <citation type="submission" date="2018-11" db="EMBL/GenBank/DDBJ databases">
        <authorList>
            <person name="Criscuolo A."/>
        </authorList>
    </citation>
    <scope>NUCLEOTIDE SEQUENCE [LARGE SCALE GENOMIC DNA]</scope>
    <source>
        <strain evidence="9">ATB-66</strain>
    </source>
</reference>
<dbReference type="SUPFAM" id="SSF55931">
    <property type="entry name" value="Glutamine synthetase/guanido kinase"/>
    <property type="match status" value="1"/>
</dbReference>
<feature type="short sequence motif" description="RDXXRA motif of the pArg binding pocket involved in allosteric regulation" evidence="6">
    <location>
        <begin position="341"/>
        <end position="346"/>
    </location>
</feature>
<keyword evidence="2 6" id="KW-0547">Nucleotide-binding</keyword>
<dbReference type="CDD" id="cd07930">
    <property type="entry name" value="bacterial_phosphagen_kinase"/>
    <property type="match status" value="1"/>
</dbReference>
<sequence length="368" mass="41180">MEVTYLMSIEKFMRSAVTGWMVPHGEDSDIVMSTRIRLARNLTGIYFPIAFTEEDAMTVDKAVSGVLLDSAETGYSYMKMADLPVLERQVLVEKHLISPGLANPDRYGAVILSDDETISVMVNEEDHIRIQCICPGLQLEDAYKHADLVDDQLEKELAYAFDEDFGYLTSCPSNTGTGMRASVMMHLPALTMTKQINRIVPAITRLGLVVRGSYGEGSEALGNIYQISNQTTLGKTEKEILTDLKNITVRLIAHERKSREILLSKSRVALENKLFRSLGTILYARLLQTGEAARCLSDVRLGIDLGIIEDINMSILNELMIFMQPGFLQQYADAELTQEERDTLRAKLFRERLHAESTSNSIGKSEDV</sequence>
<keyword evidence="6" id="KW-0021">Allosteric enzyme</keyword>
<evidence type="ECO:0000313" key="9">
    <source>
        <dbReference type="EMBL" id="VDC18186.1"/>
    </source>
</evidence>
<keyword evidence="3 6" id="KW-0418">Kinase</keyword>
<dbReference type="GO" id="GO:0005524">
    <property type="term" value="F:ATP binding"/>
    <property type="evidence" value="ECO:0007669"/>
    <property type="project" value="UniProtKB-UniRule"/>
</dbReference>
<feature type="binding site" evidence="6 7">
    <location>
        <begin position="180"/>
        <end position="184"/>
    </location>
    <ligand>
        <name>ATP</name>
        <dbReference type="ChEBI" id="CHEBI:30616"/>
    </ligand>
</feature>
<dbReference type="GO" id="GO:0005615">
    <property type="term" value="C:extracellular space"/>
    <property type="evidence" value="ECO:0007669"/>
    <property type="project" value="TreeGrafter"/>
</dbReference>
<comment type="similarity">
    <text evidence="6 7">Belongs to the ATP:guanido phosphotransferase family.</text>
</comment>
<feature type="binding site" evidence="6 7">
    <location>
        <position position="95"/>
    </location>
    <ligand>
        <name>ATP</name>
        <dbReference type="ChEBI" id="CHEBI:30616"/>
    </ligand>
</feature>
<dbReference type="GO" id="GO:0046314">
    <property type="term" value="P:phosphocreatine biosynthetic process"/>
    <property type="evidence" value="ECO:0007669"/>
    <property type="project" value="InterPro"/>
</dbReference>
<dbReference type="PANTHER" id="PTHR11547:SF38">
    <property type="entry name" value="ARGININE KINASE 1-RELATED"/>
    <property type="match status" value="1"/>
</dbReference>
<gene>
    <name evidence="6" type="primary">mcsB</name>
    <name evidence="9" type="ORF">FILTAD_00107</name>
</gene>
<dbReference type="PROSITE" id="PS51510">
    <property type="entry name" value="PHOSPHAGEN_KINASE_C"/>
    <property type="match status" value="1"/>
</dbReference>
<evidence type="ECO:0000256" key="6">
    <source>
        <dbReference type="HAMAP-Rule" id="MF_00602"/>
    </source>
</evidence>
<dbReference type="InterPro" id="IPR022414">
    <property type="entry name" value="ATP-guanido_PTrfase_cat"/>
</dbReference>
<dbReference type="Pfam" id="PF00217">
    <property type="entry name" value="ATP-gua_Ptrans"/>
    <property type="match status" value="1"/>
</dbReference>
<dbReference type="Gene3D" id="3.30.590.10">
    <property type="entry name" value="Glutamine synthetase/guanido kinase, catalytic domain"/>
    <property type="match status" value="1"/>
</dbReference>
<dbReference type="GO" id="GO:1990424">
    <property type="term" value="F:protein arginine kinase activity"/>
    <property type="evidence" value="ECO:0007669"/>
    <property type="project" value="UniProtKB-EC"/>
</dbReference>
<evidence type="ECO:0000256" key="2">
    <source>
        <dbReference type="ARBA" id="ARBA00022741"/>
    </source>
</evidence>
<dbReference type="HAMAP" id="MF_00602">
    <property type="entry name" value="Prot_Arg_kinase"/>
    <property type="match status" value="1"/>
</dbReference>
<dbReference type="AlphaFoldDB" id="A0A3P5WEB0"/>
<dbReference type="PANTHER" id="PTHR11547">
    <property type="entry name" value="ARGININE OR CREATINE KINASE"/>
    <property type="match status" value="1"/>
</dbReference>
<accession>A0A3P5WEB0</accession>
<dbReference type="FunFam" id="3.30.590.10:FF:000007">
    <property type="entry name" value="Protein-arginine kinase"/>
    <property type="match status" value="1"/>
</dbReference>
<feature type="domain" description="Phosphagen kinase C-terminal" evidence="8">
    <location>
        <begin position="30"/>
        <end position="258"/>
    </location>
</feature>
<evidence type="ECO:0000313" key="10">
    <source>
        <dbReference type="Proteomes" id="UP000270468"/>
    </source>
</evidence>
<evidence type="ECO:0000256" key="7">
    <source>
        <dbReference type="PROSITE-ProRule" id="PRU00843"/>
    </source>
</evidence>
<dbReference type="GO" id="GO:0004111">
    <property type="term" value="F:creatine kinase activity"/>
    <property type="evidence" value="ECO:0007669"/>
    <property type="project" value="InterPro"/>
</dbReference>
<comment type="catalytic activity">
    <reaction evidence="5 6">
        <text>L-arginyl-[protein] + ATP = N(omega)-phospho-L-arginyl-[protein] + ADP + H(+)</text>
        <dbReference type="Rhea" id="RHEA:43384"/>
        <dbReference type="Rhea" id="RHEA-COMP:10532"/>
        <dbReference type="Rhea" id="RHEA-COMP:10533"/>
        <dbReference type="ChEBI" id="CHEBI:15378"/>
        <dbReference type="ChEBI" id="CHEBI:29965"/>
        <dbReference type="ChEBI" id="CHEBI:30616"/>
        <dbReference type="ChEBI" id="CHEBI:83226"/>
        <dbReference type="ChEBI" id="CHEBI:456216"/>
        <dbReference type="EC" id="2.7.14.1"/>
    </reaction>
</comment>
<dbReference type="InterPro" id="IPR014746">
    <property type="entry name" value="Gln_synth/guanido_kin_cat_dom"/>
</dbReference>
<dbReference type="NCBIfam" id="NF002195">
    <property type="entry name" value="PRK01059.1-5"/>
    <property type="match status" value="1"/>
</dbReference>
<comment type="function">
    <text evidence="6">Catalyzes the specific phosphorylation of arginine residues in proteins.</text>
</comment>
<feature type="binding site" evidence="6 7">
    <location>
        <begin position="33"/>
        <end position="37"/>
    </location>
    <ligand>
        <name>ATP</name>
        <dbReference type="ChEBI" id="CHEBI:30616"/>
    </ligand>
</feature>
<keyword evidence="4 6" id="KW-0067">ATP-binding</keyword>